<dbReference type="Gene3D" id="1.10.10.10">
    <property type="entry name" value="Winged helix-like DNA-binding domain superfamily/Winged helix DNA-binding domain"/>
    <property type="match status" value="1"/>
</dbReference>
<dbReference type="PROSITE" id="PS50995">
    <property type="entry name" value="HTH_MARR_2"/>
    <property type="match status" value="1"/>
</dbReference>
<feature type="domain" description="HTH marR-type" evidence="1">
    <location>
        <begin position="13"/>
        <end position="146"/>
    </location>
</feature>
<dbReference type="SUPFAM" id="SSF46785">
    <property type="entry name" value="Winged helix' DNA-binding domain"/>
    <property type="match status" value="1"/>
</dbReference>
<evidence type="ECO:0000313" key="3">
    <source>
        <dbReference type="Proteomes" id="UP001057498"/>
    </source>
</evidence>
<dbReference type="Proteomes" id="UP001057498">
    <property type="component" value="Chromosome"/>
</dbReference>
<gene>
    <name evidence="2" type="ORF">CATMQ487_27440</name>
</gene>
<reference evidence="2" key="1">
    <citation type="submission" date="2022-04" db="EMBL/GenBank/DDBJ databases">
        <title>Whole genome sequence of Sphaerotilus sp. FB-5.</title>
        <authorList>
            <person name="Takeda M."/>
            <person name="Narihara S."/>
            <person name="Akimoto M."/>
            <person name="Akimoto R."/>
            <person name="Nishiyashiki S."/>
            <person name="Murakami T."/>
        </authorList>
    </citation>
    <scope>NUCLEOTIDE SEQUENCE</scope>
    <source>
        <strain evidence="2">FB-5</strain>
    </source>
</reference>
<name>A0ABM7YMS7_9BURK</name>
<dbReference type="InterPro" id="IPR036390">
    <property type="entry name" value="WH_DNA-bd_sf"/>
</dbReference>
<evidence type="ECO:0000259" key="1">
    <source>
        <dbReference type="PROSITE" id="PS50995"/>
    </source>
</evidence>
<dbReference type="PANTHER" id="PTHR33164:SF43">
    <property type="entry name" value="HTH-TYPE TRANSCRIPTIONAL REPRESSOR YETL"/>
    <property type="match status" value="1"/>
</dbReference>
<dbReference type="EMBL" id="AP025730">
    <property type="protein sequence ID" value="BDI05774.1"/>
    <property type="molecule type" value="Genomic_DNA"/>
</dbReference>
<dbReference type="PRINTS" id="PR00598">
    <property type="entry name" value="HTHMARR"/>
</dbReference>
<proteinExistence type="predicted"/>
<dbReference type="InterPro" id="IPR000835">
    <property type="entry name" value="HTH_MarR-typ"/>
</dbReference>
<dbReference type="InterPro" id="IPR039422">
    <property type="entry name" value="MarR/SlyA-like"/>
</dbReference>
<organism evidence="2 3">
    <name type="scientific">Sphaerotilus microaerophilus</name>
    <dbReference type="NCBI Taxonomy" id="2914710"/>
    <lineage>
        <taxon>Bacteria</taxon>
        <taxon>Pseudomonadati</taxon>
        <taxon>Pseudomonadota</taxon>
        <taxon>Betaproteobacteria</taxon>
        <taxon>Burkholderiales</taxon>
        <taxon>Sphaerotilaceae</taxon>
        <taxon>Sphaerotilus</taxon>
    </lineage>
</organism>
<sequence>MPEHPLRQPKSLNELFLYGLARLTASARLPVVRLCEREHGITRREWRLLSALALGEGITSSALAERSLLDRARTSRAVTSLVAKGLLLRSAAAADRREAVLALTDAGRATYETLLPQVAAINRELLSVLDDGELDALAHALKRLTAQAERMAARP</sequence>
<protein>
    <submittedName>
        <fullName evidence="2">Transcriptional regulator</fullName>
    </submittedName>
</protein>
<dbReference type="PANTHER" id="PTHR33164">
    <property type="entry name" value="TRANSCRIPTIONAL REGULATOR, MARR FAMILY"/>
    <property type="match status" value="1"/>
</dbReference>
<evidence type="ECO:0000313" key="2">
    <source>
        <dbReference type="EMBL" id="BDI05774.1"/>
    </source>
</evidence>
<keyword evidence="3" id="KW-1185">Reference proteome</keyword>
<dbReference type="SMART" id="SM00347">
    <property type="entry name" value="HTH_MARR"/>
    <property type="match status" value="1"/>
</dbReference>
<dbReference type="Pfam" id="PF12802">
    <property type="entry name" value="MarR_2"/>
    <property type="match status" value="1"/>
</dbReference>
<dbReference type="InterPro" id="IPR036388">
    <property type="entry name" value="WH-like_DNA-bd_sf"/>
</dbReference>
<accession>A0ABM7YMS7</accession>
<dbReference type="RefSeq" id="WP_251969127.1">
    <property type="nucleotide sequence ID" value="NZ_AP025730.1"/>
</dbReference>